<name>W4L2R3_ENTF1</name>
<gene>
    <name evidence="1" type="ORF">ETSY1_44265</name>
</gene>
<proteinExistence type="predicted"/>
<accession>W4L2R3</accession>
<keyword evidence="2" id="KW-1185">Reference proteome</keyword>
<protein>
    <submittedName>
        <fullName evidence="1">Uncharacterized protein</fullName>
    </submittedName>
</protein>
<evidence type="ECO:0000313" key="2">
    <source>
        <dbReference type="Proteomes" id="UP000019141"/>
    </source>
</evidence>
<dbReference type="HOGENOM" id="CLU_3402691_0_0_7"/>
<sequence length="30" mass="3477">MCHKPKSMIALVSIFLPIEILLFELKIFDS</sequence>
<organism evidence="1 2">
    <name type="scientific">Entotheonella factor</name>
    <dbReference type="NCBI Taxonomy" id="1429438"/>
    <lineage>
        <taxon>Bacteria</taxon>
        <taxon>Pseudomonadati</taxon>
        <taxon>Nitrospinota/Tectimicrobiota group</taxon>
        <taxon>Candidatus Tectimicrobiota</taxon>
        <taxon>Candidatus Entotheonellia</taxon>
        <taxon>Candidatus Entotheonellales</taxon>
        <taxon>Candidatus Entotheonellaceae</taxon>
        <taxon>Candidatus Entotheonella</taxon>
    </lineage>
</organism>
<dbReference type="EMBL" id="AZHW01001546">
    <property type="protein sequence ID" value="ETW92297.1"/>
    <property type="molecule type" value="Genomic_DNA"/>
</dbReference>
<reference evidence="1 2" key="1">
    <citation type="journal article" date="2014" name="Nature">
        <title>An environmental bacterial taxon with a large and distinct metabolic repertoire.</title>
        <authorList>
            <person name="Wilson M.C."/>
            <person name="Mori T."/>
            <person name="Ruckert C."/>
            <person name="Uria A.R."/>
            <person name="Helf M.J."/>
            <person name="Takada K."/>
            <person name="Gernert C."/>
            <person name="Steffens U.A."/>
            <person name="Heycke N."/>
            <person name="Schmitt S."/>
            <person name="Rinke C."/>
            <person name="Helfrich E.J."/>
            <person name="Brachmann A.O."/>
            <person name="Gurgui C."/>
            <person name="Wakimoto T."/>
            <person name="Kracht M."/>
            <person name="Crusemann M."/>
            <person name="Hentschel U."/>
            <person name="Abe I."/>
            <person name="Matsunaga S."/>
            <person name="Kalinowski J."/>
            <person name="Takeyama H."/>
            <person name="Piel J."/>
        </authorList>
    </citation>
    <scope>NUCLEOTIDE SEQUENCE [LARGE SCALE GENOMIC DNA]</scope>
    <source>
        <strain evidence="2">TSY1</strain>
    </source>
</reference>
<dbReference type="AlphaFoldDB" id="W4L2R3"/>
<dbReference type="Proteomes" id="UP000019141">
    <property type="component" value="Unassembled WGS sequence"/>
</dbReference>
<comment type="caution">
    <text evidence="1">The sequence shown here is derived from an EMBL/GenBank/DDBJ whole genome shotgun (WGS) entry which is preliminary data.</text>
</comment>
<evidence type="ECO:0000313" key="1">
    <source>
        <dbReference type="EMBL" id="ETW92297.1"/>
    </source>
</evidence>